<protein>
    <submittedName>
        <fullName evidence="1">Uncharacterized protein</fullName>
    </submittedName>
</protein>
<dbReference type="HOGENOM" id="CLU_3005883_0_0_6"/>
<evidence type="ECO:0000313" key="1">
    <source>
        <dbReference type="EMBL" id="CBG90784.1"/>
    </source>
</evidence>
<evidence type="ECO:0000313" key="2">
    <source>
        <dbReference type="Proteomes" id="UP000001889"/>
    </source>
</evidence>
<dbReference type="EMBL" id="FN543502">
    <property type="protein sequence ID" value="CBG90784.1"/>
    <property type="molecule type" value="Genomic_DNA"/>
</dbReference>
<keyword evidence="2" id="KW-1185">Reference proteome</keyword>
<reference evidence="1 2" key="1">
    <citation type="journal article" date="2010" name="J. Bacteriol.">
        <title>The Citrobacter rodentium genome sequence reveals convergent evolution with human pathogenic Escherichia coli.</title>
        <authorList>
            <person name="Petty N.K."/>
            <person name="Bulgin R."/>
            <person name="Crepin V.F."/>
            <person name="Cerdeno-Tarraga A.M."/>
            <person name="Schroeder G.N."/>
            <person name="Quail M.A."/>
            <person name="Lennard N."/>
            <person name="Corton C."/>
            <person name="Barron A."/>
            <person name="Clark L."/>
            <person name="Toribio A.L."/>
            <person name="Parkhill J."/>
            <person name="Dougan G."/>
            <person name="Frankel G."/>
            <person name="Thomson N.R."/>
        </authorList>
    </citation>
    <scope>NUCLEOTIDE SEQUENCE [LARGE SCALE GENOMIC DNA]</scope>
    <source>
        <strain evidence="1 2">ICC168</strain>
    </source>
</reference>
<dbReference type="Proteomes" id="UP000001889">
    <property type="component" value="Chromosome"/>
</dbReference>
<dbReference type="AlphaFoldDB" id="D2TI09"/>
<sequence>MIMKLISHVVFVIECIFVQTSNGGKYNVSHFLLFICYFATCSKNKLPATINKTHLF</sequence>
<accession>D2TI09</accession>
<name>D2TI09_CITRI</name>
<gene>
    <name evidence="1" type="ordered locus">ROD_40811</name>
</gene>
<dbReference type="KEGG" id="cro:ROD_40811"/>
<organism evidence="1 2">
    <name type="scientific">Citrobacter rodentium (strain ICC168)</name>
    <name type="common">Citrobacter freundii biotype 4280</name>
    <dbReference type="NCBI Taxonomy" id="637910"/>
    <lineage>
        <taxon>Bacteria</taxon>
        <taxon>Pseudomonadati</taxon>
        <taxon>Pseudomonadota</taxon>
        <taxon>Gammaproteobacteria</taxon>
        <taxon>Enterobacterales</taxon>
        <taxon>Enterobacteriaceae</taxon>
        <taxon>Citrobacter</taxon>
    </lineage>
</organism>
<proteinExistence type="predicted"/>